<dbReference type="InterPro" id="IPR002781">
    <property type="entry name" value="TM_pro_TauE-like"/>
</dbReference>
<dbReference type="InterPro" id="IPR051598">
    <property type="entry name" value="TSUP/Inactive_protease-like"/>
</dbReference>
<comment type="caution">
    <text evidence="7">The sequence shown here is derived from an EMBL/GenBank/DDBJ whole genome shotgun (WGS) entry which is preliminary data.</text>
</comment>
<keyword evidence="6" id="KW-1003">Cell membrane</keyword>
<dbReference type="AlphaFoldDB" id="A0A4Y8IR62"/>
<feature type="transmembrane region" description="Helical" evidence="6">
    <location>
        <begin position="47"/>
        <end position="69"/>
    </location>
</feature>
<dbReference type="Proteomes" id="UP000297975">
    <property type="component" value="Unassembled WGS sequence"/>
</dbReference>
<evidence type="ECO:0000256" key="3">
    <source>
        <dbReference type="ARBA" id="ARBA00022692"/>
    </source>
</evidence>
<feature type="transmembrane region" description="Helical" evidence="6">
    <location>
        <begin position="226"/>
        <end position="243"/>
    </location>
</feature>
<evidence type="ECO:0000313" key="8">
    <source>
        <dbReference type="Proteomes" id="UP000297975"/>
    </source>
</evidence>
<evidence type="ECO:0000256" key="6">
    <source>
        <dbReference type="RuleBase" id="RU363041"/>
    </source>
</evidence>
<keyword evidence="3 6" id="KW-0812">Transmembrane</keyword>
<feature type="transmembrane region" description="Helical" evidence="6">
    <location>
        <begin position="106"/>
        <end position="123"/>
    </location>
</feature>
<comment type="similarity">
    <text evidence="2 6">Belongs to the 4-toluene sulfonate uptake permease (TSUP) (TC 2.A.102) family.</text>
</comment>
<feature type="transmembrane region" description="Helical" evidence="6">
    <location>
        <begin position="255"/>
        <end position="272"/>
    </location>
</feature>
<dbReference type="RefSeq" id="WP_134338630.1">
    <property type="nucleotide sequence ID" value="NZ_SOPW01000002.1"/>
</dbReference>
<organism evidence="7 8">
    <name type="scientific">Filobacillus milosensis</name>
    <dbReference type="NCBI Taxonomy" id="94137"/>
    <lineage>
        <taxon>Bacteria</taxon>
        <taxon>Bacillati</taxon>
        <taxon>Bacillota</taxon>
        <taxon>Bacilli</taxon>
        <taxon>Bacillales</taxon>
        <taxon>Bacillaceae</taxon>
        <taxon>Filobacillus</taxon>
    </lineage>
</organism>
<proteinExistence type="inferred from homology"/>
<name>A0A4Y8IR62_9BACI</name>
<feature type="transmembrane region" description="Helical" evidence="6">
    <location>
        <begin position="185"/>
        <end position="214"/>
    </location>
</feature>
<protein>
    <recommendedName>
        <fullName evidence="6">Probable membrane transporter protein</fullName>
    </recommendedName>
</protein>
<evidence type="ECO:0000256" key="4">
    <source>
        <dbReference type="ARBA" id="ARBA00022989"/>
    </source>
</evidence>
<keyword evidence="4 6" id="KW-1133">Transmembrane helix</keyword>
<keyword evidence="5 6" id="KW-0472">Membrane</keyword>
<feature type="transmembrane region" description="Helical" evidence="6">
    <location>
        <begin position="154"/>
        <end position="179"/>
    </location>
</feature>
<dbReference type="EMBL" id="SOPW01000002">
    <property type="protein sequence ID" value="TFB24273.1"/>
    <property type="molecule type" value="Genomic_DNA"/>
</dbReference>
<gene>
    <name evidence="7" type="ORF">E3U55_01865</name>
</gene>
<accession>A0A4Y8IR62</accession>
<dbReference type="PANTHER" id="PTHR43701">
    <property type="entry name" value="MEMBRANE TRANSPORTER PROTEIN MJ0441-RELATED"/>
    <property type="match status" value="1"/>
</dbReference>
<sequence length="273" mass="29978">MLMVLMLIIGLASAFMGSLVGLGGGLIFVPSLLFLSKVLDSFTWVTPQNVVAMSLLIMIFTGLSSTLTYLKNKRVDIHSGLIFLIGSIPGALVGVWLNNYVDIESFELYFGILMLLLASLFFVKDKLLKHAQNKDLSQKKFYVHRQFEINNETVVYSFSVVLGLIISFFVGLISGLFGIGGGSLMVTAMILFFSFPAHIAAPTSMFMIFVSSIFSTGAHVFAGHVIWEYAIMAVPGAWIGGVLGAKLNQRLNSNILEWILRLLMIIIGVRLIL</sequence>
<dbReference type="PANTHER" id="PTHR43701:SF2">
    <property type="entry name" value="MEMBRANE TRANSPORTER PROTEIN YJNA-RELATED"/>
    <property type="match status" value="1"/>
</dbReference>
<dbReference type="OrthoDB" id="9780109at2"/>
<reference evidence="7 8" key="1">
    <citation type="submission" date="2019-03" db="EMBL/GenBank/DDBJ databases">
        <authorList>
            <person name="He R.-H."/>
        </authorList>
    </citation>
    <scope>NUCLEOTIDE SEQUENCE [LARGE SCALE GENOMIC DNA]</scope>
    <source>
        <strain evidence="8">SH 714</strain>
    </source>
</reference>
<dbReference type="Pfam" id="PF01925">
    <property type="entry name" value="TauE"/>
    <property type="match status" value="1"/>
</dbReference>
<feature type="transmembrane region" description="Helical" evidence="6">
    <location>
        <begin position="81"/>
        <end position="100"/>
    </location>
</feature>
<evidence type="ECO:0000256" key="5">
    <source>
        <dbReference type="ARBA" id="ARBA00023136"/>
    </source>
</evidence>
<dbReference type="GO" id="GO:0005886">
    <property type="term" value="C:plasma membrane"/>
    <property type="evidence" value="ECO:0007669"/>
    <property type="project" value="UniProtKB-SubCell"/>
</dbReference>
<evidence type="ECO:0000256" key="1">
    <source>
        <dbReference type="ARBA" id="ARBA00004141"/>
    </source>
</evidence>
<keyword evidence="8" id="KW-1185">Reference proteome</keyword>
<comment type="subcellular location">
    <subcellularLocation>
        <location evidence="6">Cell membrane</location>
        <topology evidence="6">Multi-pass membrane protein</topology>
    </subcellularLocation>
    <subcellularLocation>
        <location evidence="1">Membrane</location>
        <topology evidence="1">Multi-pass membrane protein</topology>
    </subcellularLocation>
</comment>
<evidence type="ECO:0000313" key="7">
    <source>
        <dbReference type="EMBL" id="TFB24273.1"/>
    </source>
</evidence>
<evidence type="ECO:0000256" key="2">
    <source>
        <dbReference type="ARBA" id="ARBA00009142"/>
    </source>
</evidence>